<dbReference type="Proteomes" id="UP001202581">
    <property type="component" value="Segment"/>
</dbReference>
<proteinExistence type="predicted"/>
<dbReference type="KEGG" id="vg:77926965"/>
<dbReference type="GeneID" id="77926965"/>
<dbReference type="EMBL" id="OL829978">
    <property type="protein sequence ID" value="UMO76390.1"/>
    <property type="molecule type" value="Genomic_DNA"/>
</dbReference>
<gene>
    <name evidence="1" type="primary">247</name>
    <name evidence="1" type="ORF">SEA_TOMAS_247</name>
</gene>
<dbReference type="RefSeq" id="YP_010651329.1">
    <property type="nucleotide sequence ID" value="NC_070781.1"/>
</dbReference>
<accession>A0AA49BT68</accession>
<reference evidence="1" key="1">
    <citation type="submission" date="2021-12" db="EMBL/GenBank/DDBJ databases">
        <authorList>
            <person name="Khadka S."/>
            <person name="Uribe D.A."/>
            <person name="Klipsch I.N."/>
            <person name="Rene S.R."/>
            <person name="Jimenez M.L."/>
            <person name="Saini B.K."/>
            <person name="Zugasti M."/>
            <person name="Bullon R.M."/>
            <person name="Sharp C.D."/>
            <person name="Kapinga K.O."/>
            <person name="Warner C.P."/>
            <person name="Sarinana J."/>
            <person name="Jimenez A."/>
            <person name="Layton S.R."/>
            <person name="Nayek S."/>
            <person name="Hughes L.E."/>
            <person name="Garlena R.A."/>
            <person name="Russell D.A."/>
            <person name="Jacobs-Sera D."/>
            <person name="Hatfull G.F."/>
        </authorList>
    </citation>
    <scope>NUCLEOTIDE SEQUENCE</scope>
</reference>
<evidence type="ECO:0000313" key="2">
    <source>
        <dbReference type="Proteomes" id="UP001202581"/>
    </source>
</evidence>
<sequence length="87" mass="10048">MDEFAREVKAIFDAKGYKWRVDGKLKKPTLKDITETLEDIKEKMKDNGVGTWIYLGRFIVVKEANGLLDVFVHQGTIEEDTQELTKD</sequence>
<name>A0AA49BT68_9CAUD</name>
<organism evidence="1 2">
    <name type="scientific">Streptomyces phage Tomas</name>
    <dbReference type="NCBI Taxonomy" id="2914443"/>
    <lineage>
        <taxon>Viruses</taxon>
        <taxon>Duplodnaviria</taxon>
        <taxon>Heunggongvirae</taxon>
        <taxon>Uroviricota</taxon>
        <taxon>Caudoviricetes</taxon>
        <taxon>Stanwilliamsviridae</taxon>
        <taxon>Boydwoodruffvirinae</taxon>
        <taxon>Tomasvirus</taxon>
        <taxon>Tomasvirus tomas</taxon>
    </lineage>
</organism>
<keyword evidence="2" id="KW-1185">Reference proteome</keyword>
<protein>
    <submittedName>
        <fullName evidence="1">Uncharacterized protein</fullName>
    </submittedName>
</protein>
<evidence type="ECO:0000313" key="1">
    <source>
        <dbReference type="EMBL" id="UMO76390.1"/>
    </source>
</evidence>